<dbReference type="Gene3D" id="3.40.50.300">
    <property type="entry name" value="P-loop containing nucleotide triphosphate hydrolases"/>
    <property type="match status" value="1"/>
</dbReference>
<protein>
    <submittedName>
        <fullName evidence="1">Putative VV A32-like packaging ATPase</fullName>
    </submittedName>
</protein>
<dbReference type="GeneID" id="9887741"/>
<dbReference type="InterPro" id="IPR006758">
    <property type="entry name" value="A32L"/>
</dbReference>
<evidence type="ECO:0000313" key="1">
    <source>
        <dbReference type="EMBL" id="ADO67372.1"/>
    </source>
</evidence>
<dbReference type="RefSeq" id="YP_003969971.1">
    <property type="nucleotide sequence ID" value="NC_014637.1"/>
</dbReference>
<name>E3T5A9_CROVB</name>
<gene>
    <name evidence="1" type="ORF">crov338</name>
</gene>
<organismHost>
    <name type="scientific">Cafeteria roenbergensis</name>
    <name type="common">Marine flagellate</name>
    <dbReference type="NCBI Taxonomy" id="33653"/>
</organismHost>
<dbReference type="KEGG" id="vg:9887741"/>
<sequence>MSKDVGFGASRLRFKKFDLNEMCEHATIALIAKRASGKSVLVKEIMKKNASIPSSVVICKTEKLNRSYGKNIPDSYIYYDFDADILDRIFSRQKRLIADNEKRQAKKKTLKDDRVMLIMDDCMSDKKWVKDPTVLELFFNGRHYHISFILTMQYSKGIPPGMRSNLDYIFLLAEDFYSRRKSLYEDYAGMFPSFDVFQQVFTELTDNYGCMVINNRVHSKNIEDKVFWYKANVEDDFHMGGKHYNKFHDKFYDPKWDKKIPLFNFNKSKTRKNKLNLIVEKEK</sequence>
<reference evidence="1 2" key="1">
    <citation type="journal article" date="2010" name="Proc. Natl. Acad. Sci. U.S.A.">
        <title>Giant virus with a remarkable complement of genes infects marine zooplankton.</title>
        <authorList>
            <person name="Fischer M.G."/>
            <person name="Allen M.J."/>
            <person name="Wilson W.H."/>
            <person name="Suttle C.A."/>
        </authorList>
    </citation>
    <scope>NUCLEOTIDE SEQUENCE [LARGE SCALE GENOMIC DNA]</scope>
    <source>
        <strain evidence="1 2">BV-PW1</strain>
    </source>
</reference>
<dbReference type="EMBL" id="GU244497">
    <property type="protein sequence ID" value="ADO67372.1"/>
    <property type="molecule type" value="Genomic_DNA"/>
</dbReference>
<accession>E3T5A9</accession>
<proteinExistence type="predicted"/>
<dbReference type="OrthoDB" id="9258at10239"/>
<dbReference type="InterPro" id="IPR027417">
    <property type="entry name" value="P-loop_NTPase"/>
</dbReference>
<dbReference type="Pfam" id="PF04665">
    <property type="entry name" value="Pox_A32"/>
    <property type="match status" value="1"/>
</dbReference>
<organism evidence="1 2">
    <name type="scientific">Cafeteria roenbergensis virus (strain BV-PW1)</name>
    <name type="common">CroV</name>
    <dbReference type="NCBI Taxonomy" id="693272"/>
    <lineage>
        <taxon>Viruses</taxon>
        <taxon>Varidnaviria</taxon>
        <taxon>Bamfordvirae</taxon>
        <taxon>Nucleocytoviricota</taxon>
        <taxon>Megaviricetes</taxon>
        <taxon>Imitervirales</taxon>
        <taxon>Mimiviridae</taxon>
        <taxon>Aliimimivirinae</taxon>
        <taxon>Rheavirus</taxon>
        <taxon>Rheavirus sinusmexicani</taxon>
    </lineage>
</organism>
<keyword evidence="2" id="KW-1185">Reference proteome</keyword>
<dbReference type="Proteomes" id="UP000029781">
    <property type="component" value="Segment"/>
</dbReference>
<evidence type="ECO:0000313" key="2">
    <source>
        <dbReference type="Proteomes" id="UP000029781"/>
    </source>
</evidence>